<feature type="region of interest" description="Disordered" evidence="1">
    <location>
        <begin position="1"/>
        <end position="26"/>
    </location>
</feature>
<dbReference type="EMBL" id="PQFF01000174">
    <property type="protein sequence ID" value="RHZ77206.1"/>
    <property type="molecule type" value="Genomic_DNA"/>
</dbReference>
<sequence length="82" mass="9443">MGREDEDEEEKDEEGRELERKEEESIPSSAFILSIILYSDATTTDTLGKNSLHPIYLSLGNIPTWRRNKEDAKQLLGYFPIL</sequence>
<dbReference type="OrthoDB" id="2439173at2759"/>
<dbReference type="InterPro" id="IPR041078">
    <property type="entry name" value="Plavaka"/>
</dbReference>
<dbReference type="Proteomes" id="UP000266861">
    <property type="component" value="Unassembled WGS sequence"/>
</dbReference>
<reference evidence="2 3" key="1">
    <citation type="submission" date="2018-08" db="EMBL/GenBank/DDBJ databases">
        <title>Genome and evolution of the arbuscular mycorrhizal fungus Diversispora epigaea (formerly Glomus versiforme) and its bacterial endosymbionts.</title>
        <authorList>
            <person name="Sun X."/>
            <person name="Fei Z."/>
            <person name="Harrison M."/>
        </authorList>
    </citation>
    <scope>NUCLEOTIDE SEQUENCE [LARGE SCALE GENOMIC DNA]</scope>
    <source>
        <strain evidence="2 3">IT104</strain>
    </source>
</reference>
<feature type="compositionally biased region" description="Basic and acidic residues" evidence="1">
    <location>
        <begin position="13"/>
        <end position="24"/>
    </location>
</feature>
<name>A0A397ITU5_9GLOM</name>
<keyword evidence="3" id="KW-1185">Reference proteome</keyword>
<protein>
    <submittedName>
        <fullName evidence="2">Uncharacterized protein</fullName>
    </submittedName>
</protein>
<proteinExistence type="predicted"/>
<evidence type="ECO:0000313" key="2">
    <source>
        <dbReference type="EMBL" id="RHZ77206.1"/>
    </source>
</evidence>
<evidence type="ECO:0000256" key="1">
    <source>
        <dbReference type="SAM" id="MobiDB-lite"/>
    </source>
</evidence>
<feature type="compositionally biased region" description="Acidic residues" evidence="1">
    <location>
        <begin position="1"/>
        <end position="12"/>
    </location>
</feature>
<evidence type="ECO:0000313" key="3">
    <source>
        <dbReference type="Proteomes" id="UP000266861"/>
    </source>
</evidence>
<gene>
    <name evidence="2" type="ORF">Glove_184g162</name>
</gene>
<dbReference type="AlphaFoldDB" id="A0A397ITU5"/>
<comment type="caution">
    <text evidence="2">The sequence shown here is derived from an EMBL/GenBank/DDBJ whole genome shotgun (WGS) entry which is preliminary data.</text>
</comment>
<accession>A0A397ITU5</accession>
<organism evidence="2 3">
    <name type="scientific">Diversispora epigaea</name>
    <dbReference type="NCBI Taxonomy" id="1348612"/>
    <lineage>
        <taxon>Eukaryota</taxon>
        <taxon>Fungi</taxon>
        <taxon>Fungi incertae sedis</taxon>
        <taxon>Mucoromycota</taxon>
        <taxon>Glomeromycotina</taxon>
        <taxon>Glomeromycetes</taxon>
        <taxon>Diversisporales</taxon>
        <taxon>Diversisporaceae</taxon>
        <taxon>Diversispora</taxon>
    </lineage>
</organism>
<dbReference type="Pfam" id="PF18759">
    <property type="entry name" value="Plavaka"/>
    <property type="match status" value="1"/>
</dbReference>